<keyword evidence="3" id="KW-0964">Secreted</keyword>
<comment type="subcellular location">
    <subcellularLocation>
        <location evidence="1">Secreted</location>
    </subcellularLocation>
</comment>
<evidence type="ECO:0000256" key="4">
    <source>
        <dbReference type="ARBA" id="ARBA00022729"/>
    </source>
</evidence>
<evidence type="ECO:0000256" key="5">
    <source>
        <dbReference type="SAM" id="SignalP"/>
    </source>
</evidence>
<dbReference type="GO" id="GO:0007608">
    <property type="term" value="P:sensory perception of smell"/>
    <property type="evidence" value="ECO:0007669"/>
    <property type="project" value="TreeGrafter"/>
</dbReference>
<keyword evidence="4 5" id="KW-0732">Signal</keyword>
<dbReference type="CDD" id="cd23992">
    <property type="entry name" value="PBP_GOBP"/>
    <property type="match status" value="1"/>
</dbReference>
<reference evidence="6" key="1">
    <citation type="journal article" date="2014" name="Comp. Biochem. Physiol. Part D Genomics Proteomics">
        <title>Analysis of chemosensory gene families in the beetle Monochamus alternatus and its parasitoid Dastarcus helophoroides.</title>
        <authorList>
            <person name="Wang J."/>
            <person name="Li D.Z."/>
            <person name="Min S.F."/>
            <person name="Mi F."/>
            <person name="Zhou S.S."/>
            <person name="Wang M.Q."/>
        </authorList>
    </citation>
    <scope>NUCLEOTIDE SEQUENCE</scope>
</reference>
<dbReference type="GO" id="GO:0005549">
    <property type="term" value="F:odorant binding"/>
    <property type="evidence" value="ECO:0007669"/>
    <property type="project" value="InterPro"/>
</dbReference>
<evidence type="ECO:0000256" key="1">
    <source>
        <dbReference type="ARBA" id="ARBA00004613"/>
    </source>
</evidence>
<feature type="chain" id="PRO_5012430121" evidence="5">
    <location>
        <begin position="22"/>
        <end position="144"/>
    </location>
</feature>
<dbReference type="EMBL" id="KF977565">
    <property type="protein sequence ID" value="AIX97027.1"/>
    <property type="molecule type" value="mRNA"/>
</dbReference>
<name>A0A1I9HZL3_MONAT</name>
<proteinExistence type="evidence at transcript level"/>
<dbReference type="PANTHER" id="PTHR11857:SF43">
    <property type="entry name" value="GEO07291P1-RELATED"/>
    <property type="match status" value="1"/>
</dbReference>
<organism evidence="6">
    <name type="scientific">Monochamus alternatus</name>
    <name type="common">Japanese pine sawyer beetle</name>
    <dbReference type="NCBI Taxonomy" id="192382"/>
    <lineage>
        <taxon>Eukaryota</taxon>
        <taxon>Metazoa</taxon>
        <taxon>Ecdysozoa</taxon>
        <taxon>Arthropoda</taxon>
        <taxon>Hexapoda</taxon>
        <taxon>Insecta</taxon>
        <taxon>Pterygota</taxon>
        <taxon>Neoptera</taxon>
        <taxon>Endopterygota</taxon>
        <taxon>Coleoptera</taxon>
        <taxon>Polyphaga</taxon>
        <taxon>Cucujiformia</taxon>
        <taxon>Chrysomeloidea</taxon>
        <taxon>Cerambycidae</taxon>
        <taxon>Lamiinae</taxon>
        <taxon>Monochamini</taxon>
        <taxon>Monochamus</taxon>
    </lineage>
</organism>
<dbReference type="SUPFAM" id="SSF47565">
    <property type="entry name" value="Insect pheromone/odorant-binding proteins"/>
    <property type="match status" value="1"/>
</dbReference>
<dbReference type="Pfam" id="PF01395">
    <property type="entry name" value="PBP_GOBP"/>
    <property type="match status" value="1"/>
</dbReference>
<protein>
    <submittedName>
        <fullName evidence="6">Odorant-binding protein 12</fullName>
    </submittedName>
</protein>
<dbReference type="InterPro" id="IPR036728">
    <property type="entry name" value="PBP_GOBP_sf"/>
</dbReference>
<dbReference type="Gene3D" id="1.10.238.20">
    <property type="entry name" value="Pheromone/general odorant binding protein domain"/>
    <property type="match status" value="1"/>
</dbReference>
<feature type="signal peptide" evidence="5">
    <location>
        <begin position="1"/>
        <end position="21"/>
    </location>
</feature>
<evidence type="ECO:0000313" key="6">
    <source>
        <dbReference type="EMBL" id="AIX97027.1"/>
    </source>
</evidence>
<evidence type="ECO:0000256" key="2">
    <source>
        <dbReference type="ARBA" id="ARBA00008098"/>
    </source>
</evidence>
<dbReference type="GO" id="GO:0005615">
    <property type="term" value="C:extracellular space"/>
    <property type="evidence" value="ECO:0007669"/>
    <property type="project" value="TreeGrafter"/>
</dbReference>
<sequence>MNNLLYIVTVLALLTVSMVQAILDESEFTPKLLEQVKALHATCVGQTGADEGLISKIAKGDFVEDPKIKAYMKCGLTELGVMNDNGDIDLDMVSEFVPSKYLSASLTSLNTCIGKTKDIGNLEDRVYALFKCYYDLNPDIFIFF</sequence>
<comment type="similarity">
    <text evidence="2">Belongs to the PBP/GOBP family.</text>
</comment>
<dbReference type="InterPro" id="IPR006170">
    <property type="entry name" value="PBP/GOBP"/>
</dbReference>
<evidence type="ECO:0000256" key="3">
    <source>
        <dbReference type="ARBA" id="ARBA00022525"/>
    </source>
</evidence>
<accession>A0A1I9HZL3</accession>
<dbReference type="SMART" id="SM00708">
    <property type="entry name" value="PhBP"/>
    <property type="match status" value="1"/>
</dbReference>
<dbReference type="AlphaFoldDB" id="A0A1I9HZL3"/>
<dbReference type="PANTHER" id="PTHR11857">
    <property type="entry name" value="ODORANT BINDING PROTEIN-RELATED"/>
    <property type="match status" value="1"/>
</dbReference>
<gene>
    <name evidence="6" type="primary">obp12</name>
</gene>